<dbReference type="Proteomes" id="UP001190700">
    <property type="component" value="Unassembled WGS sequence"/>
</dbReference>
<keyword evidence="2" id="KW-0472">Membrane</keyword>
<evidence type="ECO:0000256" key="1">
    <source>
        <dbReference type="SAM" id="MobiDB-lite"/>
    </source>
</evidence>
<feature type="non-terminal residue" evidence="3">
    <location>
        <position position="275"/>
    </location>
</feature>
<feature type="compositionally biased region" description="Low complexity" evidence="1">
    <location>
        <begin position="91"/>
        <end position="101"/>
    </location>
</feature>
<feature type="region of interest" description="Disordered" evidence="1">
    <location>
        <begin position="68"/>
        <end position="101"/>
    </location>
</feature>
<evidence type="ECO:0000313" key="4">
    <source>
        <dbReference type="Proteomes" id="UP001190700"/>
    </source>
</evidence>
<evidence type="ECO:0000313" key="3">
    <source>
        <dbReference type="EMBL" id="KAK3267757.1"/>
    </source>
</evidence>
<keyword evidence="2" id="KW-1133">Transmembrane helix</keyword>
<reference evidence="3 4" key="1">
    <citation type="journal article" date="2015" name="Genome Biol. Evol.">
        <title>Comparative Genomics of a Bacterivorous Green Alga Reveals Evolutionary Causalities and Consequences of Phago-Mixotrophic Mode of Nutrition.</title>
        <authorList>
            <person name="Burns J.A."/>
            <person name="Paasch A."/>
            <person name="Narechania A."/>
            <person name="Kim E."/>
        </authorList>
    </citation>
    <scope>NUCLEOTIDE SEQUENCE [LARGE SCALE GENOMIC DNA]</scope>
    <source>
        <strain evidence="3 4">PLY_AMNH</strain>
    </source>
</reference>
<dbReference type="EMBL" id="LGRX02012221">
    <property type="protein sequence ID" value="KAK3267757.1"/>
    <property type="molecule type" value="Genomic_DNA"/>
</dbReference>
<dbReference type="AlphaFoldDB" id="A0AAE0FXE1"/>
<gene>
    <name evidence="3" type="ORF">CYMTET_23707</name>
</gene>
<sequence length="275" mass="29342">MGNGLITARSLSALAIVFCLVLMLIFFEELEQRVHGDVTRVAKEVEATEPSATEATQVVNLASGSVGLRSPPASQNRHPPLPAPTPRIDPAAHLMPSPSSSPAAAAPLSGFTGQRAAYLWTGLCVDASTNLFCDCAAAFPNATYGSCLQSCEDLAQCTAFAFHPEGYCRIYRGQPVRWTSSHATWSQYTCYSMRGTGEAIGRGNASLPASHSAATAALNGLMQDLERHDRQASAAFLSSLPPRPANGWEGLRYPNESEFFSLGRMPSPPPPMNVE</sequence>
<evidence type="ECO:0008006" key="5">
    <source>
        <dbReference type="Google" id="ProtNLM"/>
    </source>
</evidence>
<feature type="transmembrane region" description="Helical" evidence="2">
    <location>
        <begin position="6"/>
        <end position="27"/>
    </location>
</feature>
<proteinExistence type="predicted"/>
<keyword evidence="4" id="KW-1185">Reference proteome</keyword>
<comment type="caution">
    <text evidence="3">The sequence shown here is derived from an EMBL/GenBank/DDBJ whole genome shotgun (WGS) entry which is preliminary data.</text>
</comment>
<organism evidence="3 4">
    <name type="scientific">Cymbomonas tetramitiformis</name>
    <dbReference type="NCBI Taxonomy" id="36881"/>
    <lineage>
        <taxon>Eukaryota</taxon>
        <taxon>Viridiplantae</taxon>
        <taxon>Chlorophyta</taxon>
        <taxon>Pyramimonadophyceae</taxon>
        <taxon>Pyramimonadales</taxon>
        <taxon>Pyramimonadaceae</taxon>
        <taxon>Cymbomonas</taxon>
    </lineage>
</organism>
<protein>
    <recommendedName>
        <fullName evidence="5">Apple domain-containing protein</fullName>
    </recommendedName>
</protein>
<accession>A0AAE0FXE1</accession>
<evidence type="ECO:0000256" key="2">
    <source>
        <dbReference type="SAM" id="Phobius"/>
    </source>
</evidence>
<name>A0AAE0FXE1_9CHLO</name>
<keyword evidence="2" id="KW-0812">Transmembrane</keyword>